<evidence type="ECO:0000256" key="1">
    <source>
        <dbReference type="ARBA" id="ARBA00006594"/>
    </source>
</evidence>
<dbReference type="InterPro" id="IPR029063">
    <property type="entry name" value="SAM-dependent_MTases_sf"/>
</dbReference>
<feature type="domain" description="N6 adenine-specific DNA methyltransferase N-terminal" evidence="9">
    <location>
        <begin position="18"/>
        <end position="161"/>
    </location>
</feature>
<evidence type="ECO:0000256" key="7">
    <source>
        <dbReference type="ARBA" id="ARBA00047942"/>
    </source>
</evidence>
<evidence type="ECO:0000313" key="11">
    <source>
        <dbReference type="Proteomes" id="UP000002171"/>
    </source>
</evidence>
<dbReference type="Pfam" id="PF02384">
    <property type="entry name" value="N6_Mtase"/>
    <property type="match status" value="1"/>
</dbReference>
<dbReference type="Pfam" id="PF12161">
    <property type="entry name" value="HsdM_N"/>
    <property type="match status" value="1"/>
</dbReference>
<dbReference type="EC" id="2.1.1.72" evidence="2"/>
<dbReference type="NCBIfam" id="TIGR00497">
    <property type="entry name" value="hsdM"/>
    <property type="match status" value="1"/>
</dbReference>
<keyword evidence="5" id="KW-0949">S-adenosyl-L-methionine</keyword>
<dbReference type="InterPro" id="IPR022749">
    <property type="entry name" value="D12N6_MeTrfase_N"/>
</dbReference>
<proteinExistence type="inferred from homology"/>
<keyword evidence="6" id="KW-0680">Restriction system</keyword>
<dbReference type="PRINTS" id="PR00507">
    <property type="entry name" value="N12N6MTFRASE"/>
</dbReference>
<accession>A0A7U8C5Y6</accession>
<keyword evidence="3 10" id="KW-0489">Methyltransferase</keyword>
<keyword evidence="11" id="KW-1185">Reference proteome</keyword>
<keyword evidence="4 10" id="KW-0808">Transferase</keyword>
<dbReference type="SUPFAM" id="SSF53335">
    <property type="entry name" value="S-adenosyl-L-methionine-dependent methyltransferases"/>
    <property type="match status" value="1"/>
</dbReference>
<protein>
    <recommendedName>
        <fullName evidence="2">site-specific DNA-methyltransferase (adenine-specific)</fullName>
        <ecNumber evidence="2">2.1.1.72</ecNumber>
    </recommendedName>
</protein>
<name>A0A7U8C5Y6_NEPCE</name>
<feature type="domain" description="DNA methylase adenine-specific" evidence="8">
    <location>
        <begin position="174"/>
        <end position="490"/>
    </location>
</feature>
<evidence type="ECO:0000256" key="6">
    <source>
        <dbReference type="ARBA" id="ARBA00022747"/>
    </source>
</evidence>
<dbReference type="Gene3D" id="3.40.50.150">
    <property type="entry name" value="Vaccinia Virus protein VP39"/>
    <property type="match status" value="1"/>
</dbReference>
<evidence type="ECO:0000256" key="3">
    <source>
        <dbReference type="ARBA" id="ARBA00022603"/>
    </source>
</evidence>
<dbReference type="PANTHER" id="PTHR42933:SF1">
    <property type="entry name" value="SITE-SPECIFIC DNA-METHYLTRANSFERASE (ADENINE-SPECIFIC)"/>
    <property type="match status" value="1"/>
</dbReference>
<sequence>MCVDLFENLILHMNKQQLAAKIWESANQMRSKIEANEYKDYILGFIFYKYLSDTQVSFLIEQGMTPDDIKALAEDDTETVDYIRREKGFFIAYDNLFSTWVDSSTEFDESNVRDALSAFNRLINKKHKKLFEGIFTTLETGLSKLGETSGKRTKAISDLLHLIKAIPMTGNLGYDVLGYIYEYLIEKFAANAGKKAGEFYTPHEVSLLMSEITAHELKHKDEIEIYDPTSGSGSLLINIGSSVAKHAKSKDDIKYYAQELKQSTYNLTRMNLIMRGILPDNITTRNGDTLEDDWPYFDETNPQETYQPLYVDAVVSNPPYSQKWEPENKENDPRYARFGLAPKTKADFAFLLHDLYHLKPDGIMTIVLPHGVLFRGGEEGEIRKQLIENNHIDAIIGLPANIFFGTGIPTVILVLKQKRENNDVLIVDASKHFVKEGKNNKLQDSDIKRITDAVINRQDNAKFSKVASKKTIQENEYNLNIPRYVDSSPAAETWDIHATMLGGIPNREIAALKEYWDALPELLDALFTAKSSEYSELAVEKSQVQATIALHPQLLAFIQAYKQAFEGFDEYLKNTLIEGWANVNRNRQQAQLSIELFKRMQPIALVDKYQAYQLLSDQWQIISADLEMMQTEGFDATKQVDPNMIIKKVKGKETEVQEGWKGHIMPFELVQKNYLIDDLNELKMQEDKLSEVVSTIDELIEYFKEEDDSVLNDNNDSFAKAGLSLAVIDAYLGINSEEIAALNKYIALLDNKAKVDEKLAFIAEYPQVQWHQMEASKNGTYAKGKVNSYLKMLRAEFSFDPETIEGKVIKASKLLDEQAELKADIKEKALQLHINTKSTIEKLSDDQVNTLLELKWITPLCDELASMPSAVVNRLTTKVQSLADKYAVTYSKVANEIQTSENELAEMMDQLTGNEFDMQGLAELTKLLKGE</sequence>
<dbReference type="GO" id="GO:0009007">
    <property type="term" value="F:site-specific DNA-methyltransferase (adenine-specific) activity"/>
    <property type="evidence" value="ECO:0007669"/>
    <property type="project" value="UniProtKB-EC"/>
</dbReference>
<dbReference type="PROSITE" id="PS00092">
    <property type="entry name" value="N6_MTASE"/>
    <property type="match status" value="1"/>
</dbReference>
<evidence type="ECO:0000259" key="8">
    <source>
        <dbReference type="Pfam" id="PF02384"/>
    </source>
</evidence>
<dbReference type="InterPro" id="IPR051537">
    <property type="entry name" value="DNA_Adenine_Mtase"/>
</dbReference>
<gene>
    <name evidence="10" type="ORF">MED92_03038</name>
</gene>
<dbReference type="Proteomes" id="UP000002171">
    <property type="component" value="Unassembled WGS sequence"/>
</dbReference>
<dbReference type="Gene3D" id="1.20.1260.30">
    <property type="match status" value="1"/>
</dbReference>
<dbReference type="InterPro" id="IPR002052">
    <property type="entry name" value="DNA_methylase_N6_adenine_CS"/>
</dbReference>
<dbReference type="PANTHER" id="PTHR42933">
    <property type="entry name" value="SLR6095 PROTEIN"/>
    <property type="match status" value="1"/>
</dbReference>
<dbReference type="GO" id="GO:0009307">
    <property type="term" value="P:DNA restriction-modification system"/>
    <property type="evidence" value="ECO:0007669"/>
    <property type="project" value="UniProtKB-KW"/>
</dbReference>
<organism evidence="10 11">
    <name type="scientific">Neptuniibacter caesariensis</name>
    <dbReference type="NCBI Taxonomy" id="207954"/>
    <lineage>
        <taxon>Bacteria</taxon>
        <taxon>Pseudomonadati</taxon>
        <taxon>Pseudomonadota</taxon>
        <taxon>Gammaproteobacteria</taxon>
        <taxon>Oceanospirillales</taxon>
        <taxon>Oceanospirillaceae</taxon>
        <taxon>Neptuniibacter</taxon>
    </lineage>
</organism>
<dbReference type="GO" id="GO:0032259">
    <property type="term" value="P:methylation"/>
    <property type="evidence" value="ECO:0007669"/>
    <property type="project" value="UniProtKB-KW"/>
</dbReference>
<evidence type="ECO:0000313" key="10">
    <source>
        <dbReference type="EMBL" id="EAR61889.1"/>
    </source>
</evidence>
<evidence type="ECO:0000256" key="4">
    <source>
        <dbReference type="ARBA" id="ARBA00022679"/>
    </source>
</evidence>
<comment type="caution">
    <text evidence="10">The sequence shown here is derived from an EMBL/GenBank/DDBJ whole genome shotgun (WGS) entry which is preliminary data.</text>
</comment>
<comment type="catalytic activity">
    <reaction evidence="7">
        <text>a 2'-deoxyadenosine in DNA + S-adenosyl-L-methionine = an N(6)-methyl-2'-deoxyadenosine in DNA + S-adenosyl-L-homocysteine + H(+)</text>
        <dbReference type="Rhea" id="RHEA:15197"/>
        <dbReference type="Rhea" id="RHEA-COMP:12418"/>
        <dbReference type="Rhea" id="RHEA-COMP:12419"/>
        <dbReference type="ChEBI" id="CHEBI:15378"/>
        <dbReference type="ChEBI" id="CHEBI:57856"/>
        <dbReference type="ChEBI" id="CHEBI:59789"/>
        <dbReference type="ChEBI" id="CHEBI:90615"/>
        <dbReference type="ChEBI" id="CHEBI:90616"/>
        <dbReference type="EC" id="2.1.1.72"/>
    </reaction>
</comment>
<dbReference type="InterPro" id="IPR004546">
    <property type="entry name" value="Restrct_endonuc_T1M"/>
</dbReference>
<comment type="similarity">
    <text evidence="1">Belongs to the N(4)/N(6)-methyltransferase family.</text>
</comment>
<evidence type="ECO:0000256" key="5">
    <source>
        <dbReference type="ARBA" id="ARBA00022691"/>
    </source>
</evidence>
<dbReference type="GO" id="GO:0008170">
    <property type="term" value="F:N-methyltransferase activity"/>
    <property type="evidence" value="ECO:0007669"/>
    <property type="project" value="InterPro"/>
</dbReference>
<dbReference type="InterPro" id="IPR003356">
    <property type="entry name" value="DNA_methylase_A-5"/>
</dbReference>
<dbReference type="EMBL" id="AAOW01000005">
    <property type="protein sequence ID" value="EAR61889.1"/>
    <property type="molecule type" value="Genomic_DNA"/>
</dbReference>
<evidence type="ECO:0000259" key="9">
    <source>
        <dbReference type="Pfam" id="PF12161"/>
    </source>
</evidence>
<evidence type="ECO:0000256" key="2">
    <source>
        <dbReference type="ARBA" id="ARBA00011900"/>
    </source>
</evidence>
<reference evidence="10 11" key="1">
    <citation type="submission" date="2006-02" db="EMBL/GenBank/DDBJ databases">
        <authorList>
            <person name="Pinhassi J."/>
            <person name="Pedros-Alio C."/>
            <person name="Ferriera S."/>
            <person name="Johnson J."/>
            <person name="Kravitz S."/>
            <person name="Halpern A."/>
            <person name="Remington K."/>
            <person name="Beeson K."/>
            <person name="Tran B."/>
            <person name="Rogers Y.-H."/>
            <person name="Friedman R."/>
            <person name="Venter J.C."/>
        </authorList>
    </citation>
    <scope>NUCLEOTIDE SEQUENCE [LARGE SCALE GENOMIC DNA]</scope>
    <source>
        <strain evidence="10 11">MED92</strain>
    </source>
</reference>
<dbReference type="InterPro" id="IPR038333">
    <property type="entry name" value="T1MK-like_N_sf"/>
</dbReference>
<dbReference type="GO" id="GO:0003677">
    <property type="term" value="F:DNA binding"/>
    <property type="evidence" value="ECO:0007669"/>
    <property type="project" value="InterPro"/>
</dbReference>
<dbReference type="AlphaFoldDB" id="A0A7U8C5Y6"/>